<dbReference type="Proteomes" id="UP000789375">
    <property type="component" value="Unassembled WGS sequence"/>
</dbReference>
<comment type="caution">
    <text evidence="1">The sequence shown here is derived from an EMBL/GenBank/DDBJ whole genome shotgun (WGS) entry which is preliminary data.</text>
</comment>
<keyword evidence="2" id="KW-1185">Reference proteome</keyword>
<evidence type="ECO:0000313" key="1">
    <source>
        <dbReference type="EMBL" id="CAG8678333.1"/>
    </source>
</evidence>
<gene>
    <name evidence="1" type="ORF">FMOSSE_LOCUS12751</name>
</gene>
<reference evidence="1" key="1">
    <citation type="submission" date="2021-06" db="EMBL/GenBank/DDBJ databases">
        <authorList>
            <person name="Kallberg Y."/>
            <person name="Tangrot J."/>
            <person name="Rosling A."/>
        </authorList>
    </citation>
    <scope>NUCLEOTIDE SEQUENCE</scope>
    <source>
        <strain evidence="1">87-6 pot B 2015</strain>
    </source>
</reference>
<dbReference type="AlphaFoldDB" id="A0A9N9EI93"/>
<accession>A0A9N9EI93</accession>
<protein>
    <submittedName>
        <fullName evidence="1">318_t:CDS:1</fullName>
    </submittedName>
</protein>
<sequence>MSLKKIRALLCFKKKGSAGTIASSFTSEDMKTLKVNFKPAAENQVIPDVEVTNFPKEYEEFVLPNINKHALRLPDFIVGKLEVSNHLRSFIDWLHIAETSQEVIGTRYSSTDSLVNELCHKLGLNCWPLNINLFFDKSDKYENHIQVHPEIVIEKKDIARLAIETDKQLKDIGPMTNFGETQITAELLVCAYMNIDSTPMDQTIFFMRIISTYVTFYKAVIPGAYWKELSDGLPQEQSVVVQRWPRENGLRTGLDLAEPDERRAILTAIGHGYGHRLELQNLGLK</sequence>
<feature type="non-terminal residue" evidence="1">
    <location>
        <position position="285"/>
    </location>
</feature>
<evidence type="ECO:0000313" key="2">
    <source>
        <dbReference type="Proteomes" id="UP000789375"/>
    </source>
</evidence>
<organism evidence="1 2">
    <name type="scientific">Funneliformis mosseae</name>
    <name type="common">Endomycorrhizal fungus</name>
    <name type="synonym">Glomus mosseae</name>
    <dbReference type="NCBI Taxonomy" id="27381"/>
    <lineage>
        <taxon>Eukaryota</taxon>
        <taxon>Fungi</taxon>
        <taxon>Fungi incertae sedis</taxon>
        <taxon>Mucoromycota</taxon>
        <taxon>Glomeromycotina</taxon>
        <taxon>Glomeromycetes</taxon>
        <taxon>Glomerales</taxon>
        <taxon>Glomeraceae</taxon>
        <taxon>Funneliformis</taxon>
    </lineage>
</organism>
<proteinExistence type="predicted"/>
<name>A0A9N9EI93_FUNMO</name>
<dbReference type="EMBL" id="CAJVPP010006449">
    <property type="protein sequence ID" value="CAG8678333.1"/>
    <property type="molecule type" value="Genomic_DNA"/>
</dbReference>